<sequence length="148" mass="16034">MKRSILAIAFFATTAFAAGPTVIPIDRIQEENFTDPCTGETVTGTTYVTGEERRFEDANGGFHIVIQVFFRGTYTGSSGTTYTGMTRSRLTVNGYPEGRLAVVDLGTGHLTSSDGTKTLDRGRFALVIDSNGNVRVERSNEGPICIRN</sequence>
<dbReference type="RefSeq" id="WP_110888559.1">
    <property type="nucleotide sequence ID" value="NZ_QJSX01000021.1"/>
</dbReference>
<feature type="signal peptide" evidence="1">
    <location>
        <begin position="1"/>
        <end position="17"/>
    </location>
</feature>
<comment type="caution">
    <text evidence="2">The sequence shown here is derived from an EMBL/GenBank/DDBJ whole genome shotgun (WGS) entry which is preliminary data.</text>
</comment>
<gene>
    <name evidence="2" type="ORF">DES52_1213</name>
</gene>
<evidence type="ECO:0000256" key="1">
    <source>
        <dbReference type="SAM" id="SignalP"/>
    </source>
</evidence>
<accession>A0A318RZN8</accession>
<keyword evidence="3" id="KW-1185">Reference proteome</keyword>
<dbReference type="Proteomes" id="UP000248326">
    <property type="component" value="Unassembled WGS sequence"/>
</dbReference>
<dbReference type="EMBL" id="QJSX01000021">
    <property type="protein sequence ID" value="PYE49874.1"/>
    <property type="molecule type" value="Genomic_DNA"/>
</dbReference>
<dbReference type="AlphaFoldDB" id="A0A318RZN8"/>
<organism evidence="2 3">
    <name type="scientific">Deinococcus yavapaiensis KR-236</name>
    <dbReference type="NCBI Taxonomy" id="694435"/>
    <lineage>
        <taxon>Bacteria</taxon>
        <taxon>Thermotogati</taxon>
        <taxon>Deinococcota</taxon>
        <taxon>Deinococci</taxon>
        <taxon>Deinococcales</taxon>
        <taxon>Deinococcaceae</taxon>
        <taxon>Deinococcus</taxon>
    </lineage>
</organism>
<keyword evidence="1" id="KW-0732">Signal</keyword>
<evidence type="ECO:0000313" key="2">
    <source>
        <dbReference type="EMBL" id="PYE49874.1"/>
    </source>
</evidence>
<evidence type="ECO:0000313" key="3">
    <source>
        <dbReference type="Proteomes" id="UP000248326"/>
    </source>
</evidence>
<protein>
    <submittedName>
        <fullName evidence="2">Uncharacterized protein</fullName>
    </submittedName>
</protein>
<proteinExistence type="predicted"/>
<feature type="chain" id="PRO_5016359441" evidence="1">
    <location>
        <begin position="18"/>
        <end position="148"/>
    </location>
</feature>
<reference evidence="2 3" key="1">
    <citation type="submission" date="2018-06" db="EMBL/GenBank/DDBJ databases">
        <title>Genomic Encyclopedia of Type Strains, Phase IV (KMG-IV): sequencing the most valuable type-strain genomes for metagenomic binning, comparative biology and taxonomic classification.</title>
        <authorList>
            <person name="Goeker M."/>
        </authorList>
    </citation>
    <scope>NUCLEOTIDE SEQUENCE [LARGE SCALE GENOMIC DNA]</scope>
    <source>
        <strain evidence="2 3">DSM 18048</strain>
    </source>
</reference>
<name>A0A318RZN8_9DEIO</name>